<name>A0A6D2I0Q6_9BRAS</name>
<dbReference type="EMBL" id="CACVBM020000554">
    <property type="protein sequence ID" value="CAA7020490.1"/>
    <property type="molecule type" value="Genomic_DNA"/>
</dbReference>
<comment type="caution">
    <text evidence="2">The sequence shown here is derived from an EMBL/GenBank/DDBJ whole genome shotgun (WGS) entry which is preliminary data.</text>
</comment>
<feature type="region of interest" description="Disordered" evidence="1">
    <location>
        <begin position="1"/>
        <end position="154"/>
    </location>
</feature>
<dbReference type="Proteomes" id="UP000467841">
    <property type="component" value="Unassembled WGS sequence"/>
</dbReference>
<feature type="compositionally biased region" description="Basic and acidic residues" evidence="1">
    <location>
        <begin position="1"/>
        <end position="19"/>
    </location>
</feature>
<dbReference type="AlphaFoldDB" id="A0A6D2I0Q6"/>
<evidence type="ECO:0000313" key="2">
    <source>
        <dbReference type="EMBL" id="CAA7020490.1"/>
    </source>
</evidence>
<evidence type="ECO:0000256" key="1">
    <source>
        <dbReference type="SAM" id="MobiDB-lite"/>
    </source>
</evidence>
<feature type="compositionally biased region" description="Basic and acidic residues" evidence="1">
    <location>
        <begin position="27"/>
        <end position="47"/>
    </location>
</feature>
<keyword evidence="3" id="KW-1185">Reference proteome</keyword>
<reference evidence="2" key="1">
    <citation type="submission" date="2020-01" db="EMBL/GenBank/DDBJ databases">
        <authorList>
            <person name="Mishra B."/>
        </authorList>
    </citation>
    <scope>NUCLEOTIDE SEQUENCE [LARGE SCALE GENOMIC DNA]</scope>
</reference>
<proteinExistence type="predicted"/>
<feature type="compositionally biased region" description="Basic residues" evidence="1">
    <location>
        <begin position="95"/>
        <end position="106"/>
    </location>
</feature>
<protein>
    <submittedName>
        <fullName evidence="2">Uncharacterized protein</fullName>
    </submittedName>
</protein>
<feature type="compositionally biased region" description="Low complexity" evidence="1">
    <location>
        <begin position="142"/>
        <end position="154"/>
    </location>
</feature>
<evidence type="ECO:0000313" key="3">
    <source>
        <dbReference type="Proteomes" id="UP000467841"/>
    </source>
</evidence>
<accession>A0A6D2I0Q6</accession>
<organism evidence="2 3">
    <name type="scientific">Microthlaspi erraticum</name>
    <dbReference type="NCBI Taxonomy" id="1685480"/>
    <lineage>
        <taxon>Eukaryota</taxon>
        <taxon>Viridiplantae</taxon>
        <taxon>Streptophyta</taxon>
        <taxon>Embryophyta</taxon>
        <taxon>Tracheophyta</taxon>
        <taxon>Spermatophyta</taxon>
        <taxon>Magnoliopsida</taxon>
        <taxon>eudicotyledons</taxon>
        <taxon>Gunneridae</taxon>
        <taxon>Pentapetalae</taxon>
        <taxon>rosids</taxon>
        <taxon>malvids</taxon>
        <taxon>Brassicales</taxon>
        <taxon>Brassicaceae</taxon>
        <taxon>Coluteocarpeae</taxon>
        <taxon>Microthlaspi</taxon>
    </lineage>
</organism>
<gene>
    <name evidence="2" type="ORF">MERR_LOCUS7725</name>
</gene>
<sequence length="154" mass="17214">MNYDQNSKDWSRRLNREAAAEPSGTAAEEHPSCGRPTSEHHLSRAEQRTSPCTDPGSIVPRSAKPESRSRSRARPYRANREASPRGRAAQLTYRGRSRHPTRKASSHVRPNPSTNIIRPAEPDERTRKLSAMIDPTVPIAGRTSRPTVRTVRST</sequence>